<dbReference type="EMBL" id="MFBS01000010">
    <property type="protein sequence ID" value="OGE10528.1"/>
    <property type="molecule type" value="Genomic_DNA"/>
</dbReference>
<dbReference type="STRING" id="1797729.A3A60_03225"/>
<gene>
    <name evidence="1" type="ORF">A3A60_03225</name>
</gene>
<comment type="caution">
    <text evidence="1">The sequence shown here is derived from an EMBL/GenBank/DDBJ whole genome shotgun (WGS) entry which is preliminary data.</text>
</comment>
<evidence type="ECO:0000313" key="2">
    <source>
        <dbReference type="Proteomes" id="UP000179227"/>
    </source>
</evidence>
<name>A0A1F5I285_9BACT</name>
<dbReference type="AlphaFoldDB" id="A0A1F5I285"/>
<sequence>MAGEWFRPVQEHEANQDPLRQFAITQSINMLEAVGVEFPDGAVPSATREKTEVTLDLVKMIMDKDFIGPAQVEKATNRVITQAELTRLLEPLSIEMLARGKELGAFLTLRTGKAGDGSPLTAKWMQQKLEPGLKEDGKGRILYDTDWYGKENFFTKETPGYDLALAFTTKNVIDGSTGLNYLEQTQLLADFFKEAVFRGQKLPDVYQQAIDEFESKMGKLQQLLKDGNKWQQAAMKLSKLAINQLARRNFPEGIYDLALYTQSTGTWLLSNRWDWLNSRTADGFLVHFGRSAAAGASVYRWRPDRSSSSLGVCASWIVSKI</sequence>
<dbReference type="Proteomes" id="UP000179227">
    <property type="component" value="Unassembled WGS sequence"/>
</dbReference>
<organism evidence="1 2">
    <name type="scientific">Candidatus Curtissbacteria bacterium RIFCSPLOWO2_01_FULL_42_26</name>
    <dbReference type="NCBI Taxonomy" id="1797729"/>
    <lineage>
        <taxon>Bacteria</taxon>
        <taxon>Candidatus Curtissiibacteriota</taxon>
    </lineage>
</organism>
<proteinExistence type="predicted"/>
<protein>
    <submittedName>
        <fullName evidence="1">Uncharacterized protein</fullName>
    </submittedName>
</protein>
<reference evidence="1 2" key="1">
    <citation type="journal article" date="2016" name="Nat. Commun.">
        <title>Thousands of microbial genomes shed light on interconnected biogeochemical processes in an aquifer system.</title>
        <authorList>
            <person name="Anantharaman K."/>
            <person name="Brown C.T."/>
            <person name="Hug L.A."/>
            <person name="Sharon I."/>
            <person name="Castelle C.J."/>
            <person name="Probst A.J."/>
            <person name="Thomas B.C."/>
            <person name="Singh A."/>
            <person name="Wilkins M.J."/>
            <person name="Karaoz U."/>
            <person name="Brodie E.L."/>
            <person name="Williams K.H."/>
            <person name="Hubbard S.S."/>
            <person name="Banfield J.F."/>
        </authorList>
    </citation>
    <scope>NUCLEOTIDE SEQUENCE [LARGE SCALE GENOMIC DNA]</scope>
</reference>
<accession>A0A1F5I285</accession>
<evidence type="ECO:0000313" key="1">
    <source>
        <dbReference type="EMBL" id="OGE10528.1"/>
    </source>
</evidence>